<proteinExistence type="predicted"/>
<protein>
    <submittedName>
        <fullName evidence="2">HK97 Family Phage Portal Protein, HK97 family, Portal, Corynebacterium</fullName>
    </submittedName>
</protein>
<organism evidence="2">
    <name type="scientific">Myoviridae sp. ctr9D2</name>
    <dbReference type="NCBI Taxonomy" id="2827711"/>
    <lineage>
        <taxon>Viruses</taxon>
        <taxon>Duplodnaviria</taxon>
        <taxon>Heunggongvirae</taxon>
        <taxon>Uroviricota</taxon>
        <taxon>Caudoviricetes</taxon>
    </lineage>
</organism>
<name>A0A8S5SJZ0_9CAUD</name>
<dbReference type="EMBL" id="BK032603">
    <property type="protein sequence ID" value="DAF50866.1"/>
    <property type="molecule type" value="Genomic_DNA"/>
</dbReference>
<feature type="region of interest" description="Disordered" evidence="1">
    <location>
        <begin position="1"/>
        <end position="23"/>
    </location>
</feature>
<sequence length="381" mass="42285">MMAKSRKKQDAAPEKPPVLASGGAPFREPFGALGTYSMPPAVCGDLYRALREAIPVIDAGVYKLIRLTGGFQAVCADKRFQPILDEFCKNVPADSGTVSLQGFLDCFFEQLLTYGTAVAEMVTDSTGKIQYLYNAPHTAYRLRRSSSDFRRPQVLSADDLSDTPLPRQDLLLVCTLGAQPGEVYGTSLLSGLPFVSSVLTKIYNAVGQNWERVGNVRFAVTYKPGDDMGGKAYAKERAMQIASQWSEAMRSREVRDFVAVGDVDIKVIGADNQILDSEVPVRQMLEQIVAKLSLPPYMLGLSWSTTERMASEQADLLTTELEHYRRVLTPVLETICRTHLRAYGYTGKTEIVWEDILLRDTVEEATARHLDAQTREILENL</sequence>
<reference evidence="2" key="1">
    <citation type="journal article" date="2021" name="Proc. Natl. Acad. Sci. U.S.A.">
        <title>A Catalog of Tens of Thousands of Viruses from Human Metagenomes Reveals Hidden Associations with Chronic Diseases.</title>
        <authorList>
            <person name="Tisza M.J."/>
            <person name="Buck C.B."/>
        </authorList>
    </citation>
    <scope>NUCLEOTIDE SEQUENCE</scope>
    <source>
        <strain evidence="2">Ctr9D2</strain>
    </source>
</reference>
<evidence type="ECO:0000256" key="1">
    <source>
        <dbReference type="SAM" id="MobiDB-lite"/>
    </source>
</evidence>
<accession>A0A8S5SJZ0</accession>
<evidence type="ECO:0000313" key="2">
    <source>
        <dbReference type="EMBL" id="DAF50866.1"/>
    </source>
</evidence>